<name>A0A1Q5PVV5_9ACTO</name>
<feature type="binding site" evidence="8">
    <location>
        <begin position="245"/>
        <end position="246"/>
    </location>
    <ligand>
        <name>substrate</name>
    </ligand>
</feature>
<dbReference type="PANTHER" id="PTHR31689:SF0">
    <property type="entry name" value="DIAMINOPIMELATE EPIMERASE"/>
    <property type="match status" value="1"/>
</dbReference>
<comment type="similarity">
    <text evidence="2 8">Belongs to the diaminopimelate epimerase family.</text>
</comment>
<dbReference type="SUPFAM" id="SSF54506">
    <property type="entry name" value="Diaminopimelate epimerase-like"/>
    <property type="match status" value="2"/>
</dbReference>
<evidence type="ECO:0000313" key="10">
    <source>
        <dbReference type="EMBL" id="OKL51555.1"/>
    </source>
</evidence>
<dbReference type="EMBL" id="MQVS01000006">
    <property type="protein sequence ID" value="OKL51555.1"/>
    <property type="molecule type" value="Genomic_DNA"/>
</dbReference>
<evidence type="ECO:0000256" key="8">
    <source>
        <dbReference type="HAMAP-Rule" id="MF_00197"/>
    </source>
</evidence>
<keyword evidence="11" id="KW-1185">Reference proteome</keyword>
<feature type="site" description="Could be important to modulate the pK values of the two catalytic cysteine residues" evidence="8">
    <location>
        <position position="245"/>
    </location>
</feature>
<keyword evidence="8" id="KW-0963">Cytoplasm</keyword>
<evidence type="ECO:0000256" key="7">
    <source>
        <dbReference type="ARBA" id="ARBA00051712"/>
    </source>
</evidence>
<dbReference type="AlphaFoldDB" id="A0A1Q5PVV5"/>
<feature type="active site" evidence="9">
    <location>
        <position position="100"/>
    </location>
</feature>
<keyword evidence="5 8" id="KW-0457">Lysine biosynthesis</keyword>
<feature type="active site" description="Proton acceptor" evidence="8">
    <location>
        <position position="254"/>
    </location>
</feature>
<dbReference type="GO" id="GO:0008837">
    <property type="term" value="F:diaminopimelate epimerase activity"/>
    <property type="evidence" value="ECO:0007669"/>
    <property type="project" value="UniProtKB-UniRule"/>
</dbReference>
<reference evidence="11" key="1">
    <citation type="submission" date="2016-12" db="EMBL/GenBank/DDBJ databases">
        <authorList>
            <person name="Meng X."/>
        </authorList>
    </citation>
    <scope>NUCLEOTIDE SEQUENCE [LARGE SCALE GENOMIC DNA]</scope>
    <source>
        <strain evidence="11">DSM 20732</strain>
    </source>
</reference>
<comment type="catalytic activity">
    <reaction evidence="7 8">
        <text>(2S,6S)-2,6-diaminopimelate = meso-2,6-diaminopimelate</text>
        <dbReference type="Rhea" id="RHEA:15393"/>
        <dbReference type="ChEBI" id="CHEBI:57609"/>
        <dbReference type="ChEBI" id="CHEBI:57791"/>
        <dbReference type="EC" id="5.1.1.7"/>
    </reaction>
</comment>
<evidence type="ECO:0000256" key="2">
    <source>
        <dbReference type="ARBA" id="ARBA00010219"/>
    </source>
</evidence>
<evidence type="ECO:0000256" key="4">
    <source>
        <dbReference type="ARBA" id="ARBA00022605"/>
    </source>
</evidence>
<feature type="binding site" evidence="8">
    <location>
        <position position="189"/>
    </location>
    <ligand>
        <name>substrate</name>
    </ligand>
</feature>
<dbReference type="PANTHER" id="PTHR31689">
    <property type="entry name" value="DIAMINOPIMELATE EPIMERASE, CHLOROPLASTIC"/>
    <property type="match status" value="1"/>
</dbReference>
<keyword evidence="4 8" id="KW-0028">Amino-acid biosynthesis</keyword>
<dbReference type="GO" id="GO:0009089">
    <property type="term" value="P:lysine biosynthetic process via diaminopimelate"/>
    <property type="evidence" value="ECO:0007669"/>
    <property type="project" value="UniProtKB-UniRule"/>
</dbReference>
<feature type="site" description="Could be important to modulate the pK values of the two catalytic cysteine residues" evidence="8">
    <location>
        <position position="191"/>
    </location>
</feature>
<dbReference type="PROSITE" id="PS01326">
    <property type="entry name" value="DAP_EPIMERASE"/>
    <property type="match status" value="1"/>
</dbReference>
<dbReference type="InParanoid" id="A0A1Q5PVV5"/>
<evidence type="ECO:0000256" key="3">
    <source>
        <dbReference type="ARBA" id="ARBA00013080"/>
    </source>
</evidence>
<dbReference type="Pfam" id="PF01678">
    <property type="entry name" value="DAP_epimerase"/>
    <property type="match status" value="2"/>
</dbReference>
<evidence type="ECO:0000256" key="9">
    <source>
        <dbReference type="PROSITE-ProRule" id="PRU10125"/>
    </source>
</evidence>
<evidence type="ECO:0000256" key="6">
    <source>
        <dbReference type="ARBA" id="ARBA00023235"/>
    </source>
</evidence>
<feature type="active site" description="Proton donor" evidence="8">
    <location>
        <position position="100"/>
    </location>
</feature>
<sequence length="312" mass="32839">MFTNPTPPPPAGALLSLADVTLVKGHATHNDFLVLTDPTGKVVLTSDVVAWLCDRRAGIGADGLIRVTRPEFVAAAPAETAGAEWFMDYYNADGTHAEMCGNGARSFLHRLHASGLAELTPWEPLQFGTRGGLRRGWRQATAGGDLYTIDMGPAQYPGGDSAVADGHDVSVQIAALAGQRPGLRVAMPNPHVVVALDSVDELNQAQLVGDANVTPVLPEGTNLELVVRQEDISPELGAFRMRVLERGVGETASCGTGCCAAAAAVRLWDGPESPDRYQVTVPGGQVEVHLRETTIELTGDAVEVAHITLGVV</sequence>
<comment type="pathway">
    <text evidence="1 8">Amino-acid biosynthesis; L-lysine biosynthesis via DAP pathway; DL-2,6-diaminopimelate from LL-2,6-diaminopimelate: step 1/1.</text>
</comment>
<feature type="binding site" evidence="8">
    <location>
        <position position="91"/>
    </location>
    <ligand>
        <name>substrate</name>
    </ligand>
</feature>
<protein>
    <recommendedName>
        <fullName evidence="3 8">Diaminopimelate epimerase</fullName>
        <shortName evidence="8">DAP epimerase</shortName>
        <ecNumber evidence="3 8">5.1.1.7</ecNumber>
    </recommendedName>
    <alternativeName>
        <fullName evidence="8">PLP-independent amino acid racemase</fullName>
    </alternativeName>
</protein>
<dbReference type="InterPro" id="IPR001653">
    <property type="entry name" value="DAP_epimerase_DapF"/>
</dbReference>
<proteinExistence type="inferred from homology"/>
<dbReference type="FunCoup" id="A0A1Q5PVV5">
    <property type="interactions" value="280"/>
</dbReference>
<keyword evidence="6 8" id="KW-0413">Isomerase</keyword>
<organism evidence="10 11">
    <name type="scientific">Buchananella hordeovulneris</name>
    <dbReference type="NCBI Taxonomy" id="52770"/>
    <lineage>
        <taxon>Bacteria</taxon>
        <taxon>Bacillati</taxon>
        <taxon>Actinomycetota</taxon>
        <taxon>Actinomycetes</taxon>
        <taxon>Actinomycetales</taxon>
        <taxon>Actinomycetaceae</taxon>
        <taxon>Buchananella</taxon>
    </lineage>
</organism>
<evidence type="ECO:0000313" key="11">
    <source>
        <dbReference type="Proteomes" id="UP000185612"/>
    </source>
</evidence>
<comment type="subcellular location">
    <subcellularLocation>
        <location evidence="8">Cytoplasm</location>
    </subcellularLocation>
</comment>
<dbReference type="UniPathway" id="UPA00034">
    <property type="reaction ID" value="UER00025"/>
</dbReference>
<dbReference type="EC" id="5.1.1.7" evidence="3 8"/>
<dbReference type="InterPro" id="IPR018510">
    <property type="entry name" value="DAP_epimerase_AS"/>
</dbReference>
<accession>A0A1Q5PVV5</accession>
<dbReference type="Gene3D" id="3.10.310.10">
    <property type="entry name" value="Diaminopimelate Epimerase, Chain A, domain 1"/>
    <property type="match status" value="2"/>
</dbReference>
<dbReference type="STRING" id="52770.BSZ40_06835"/>
<gene>
    <name evidence="8" type="primary">dapF</name>
    <name evidence="10" type="ORF">BSZ40_06835</name>
</gene>
<comment type="caution">
    <text evidence="8">Lacks conserved residue(s) required for the propagation of feature annotation.</text>
</comment>
<evidence type="ECO:0000256" key="1">
    <source>
        <dbReference type="ARBA" id="ARBA00005196"/>
    </source>
</evidence>
<feature type="binding site" evidence="8">
    <location>
        <begin position="255"/>
        <end position="256"/>
    </location>
    <ligand>
        <name>substrate</name>
    </ligand>
</feature>
<feature type="binding site" evidence="8">
    <location>
        <position position="30"/>
    </location>
    <ligand>
        <name>substrate</name>
    </ligand>
</feature>
<comment type="caution">
    <text evidence="10">The sequence shown here is derived from an EMBL/GenBank/DDBJ whole genome shotgun (WGS) entry which is preliminary data.</text>
</comment>
<comment type="subunit">
    <text evidence="8">Homodimer.</text>
</comment>
<feature type="binding site" evidence="8">
    <location>
        <position position="222"/>
    </location>
    <ligand>
        <name>substrate</name>
    </ligand>
</feature>
<dbReference type="OrthoDB" id="9805408at2"/>
<dbReference type="Proteomes" id="UP000185612">
    <property type="component" value="Unassembled WGS sequence"/>
</dbReference>
<dbReference type="NCBIfam" id="TIGR00652">
    <property type="entry name" value="DapF"/>
    <property type="match status" value="1"/>
</dbReference>
<dbReference type="GO" id="GO:0005829">
    <property type="term" value="C:cytosol"/>
    <property type="evidence" value="ECO:0007669"/>
    <property type="project" value="TreeGrafter"/>
</dbReference>
<dbReference type="HAMAP" id="MF_00197">
    <property type="entry name" value="DAP_epimerase"/>
    <property type="match status" value="1"/>
</dbReference>
<evidence type="ECO:0000256" key="5">
    <source>
        <dbReference type="ARBA" id="ARBA00023154"/>
    </source>
</evidence>
<comment type="function">
    <text evidence="8">Catalyzes the stereoinversion of LL-2,6-diaminopimelate (L,L-DAP) to meso-diaminopimelate (meso-DAP), a precursor of L-lysine and an essential component of the bacterial peptidoglycan.</text>
</comment>
<feature type="binding site" evidence="8">
    <location>
        <begin position="101"/>
        <end position="102"/>
    </location>
    <ligand>
        <name>substrate</name>
    </ligand>
</feature>
<dbReference type="RefSeq" id="WP_073824542.1">
    <property type="nucleotide sequence ID" value="NZ_MQVS01000006.1"/>
</dbReference>